<name>A0A2S9WYE1_9NEIS</name>
<accession>A0A2S9WYE1</accession>
<gene>
    <name evidence="2" type="ORF">BUE93_22065</name>
</gene>
<dbReference type="EMBL" id="MTBD01000124">
    <property type="protein sequence ID" value="PRP68490.1"/>
    <property type="molecule type" value="Genomic_DNA"/>
</dbReference>
<sequence>MSFGLYCLICLLIYAALSKGGLGSCISLPIWVIVCLGIYMGAFMNDTPDDAQPVPAQVERKTR</sequence>
<reference evidence="2 3" key="1">
    <citation type="submission" date="2017-01" db="EMBL/GenBank/DDBJ databases">
        <title>New insights into the genetic diversity of Chromobacterium isolated from tropical freshwater lake.</title>
        <authorList>
            <person name="Santos A.B."/>
            <person name="Nascimento A.M."/>
            <person name="Da Silva P.C."/>
        </authorList>
    </citation>
    <scope>NUCLEOTIDE SEQUENCE [LARGE SCALE GENOMIC DNA]</scope>
    <source>
        <strain evidence="2 3">56AF</strain>
    </source>
</reference>
<evidence type="ECO:0000313" key="3">
    <source>
        <dbReference type="Proteomes" id="UP000239469"/>
    </source>
</evidence>
<keyword evidence="1" id="KW-0812">Transmembrane</keyword>
<organism evidence="2 3">
    <name type="scientific">Chromobacterium amazonense</name>
    <dbReference type="NCBI Taxonomy" id="1382803"/>
    <lineage>
        <taxon>Bacteria</taxon>
        <taxon>Pseudomonadati</taxon>
        <taxon>Pseudomonadota</taxon>
        <taxon>Betaproteobacteria</taxon>
        <taxon>Neisseriales</taxon>
        <taxon>Chromobacteriaceae</taxon>
        <taxon>Chromobacterium</taxon>
    </lineage>
</organism>
<keyword evidence="1" id="KW-0472">Membrane</keyword>
<dbReference type="Proteomes" id="UP000239469">
    <property type="component" value="Unassembled WGS sequence"/>
</dbReference>
<feature type="transmembrane region" description="Helical" evidence="1">
    <location>
        <begin position="28"/>
        <end position="45"/>
    </location>
</feature>
<protein>
    <submittedName>
        <fullName evidence="2">Uncharacterized protein</fullName>
    </submittedName>
</protein>
<comment type="caution">
    <text evidence="2">The sequence shown here is derived from an EMBL/GenBank/DDBJ whole genome shotgun (WGS) entry which is preliminary data.</text>
</comment>
<evidence type="ECO:0000313" key="2">
    <source>
        <dbReference type="EMBL" id="PRP68490.1"/>
    </source>
</evidence>
<dbReference type="AlphaFoldDB" id="A0A2S9WYE1"/>
<evidence type="ECO:0000256" key="1">
    <source>
        <dbReference type="SAM" id="Phobius"/>
    </source>
</evidence>
<keyword evidence="1" id="KW-1133">Transmembrane helix</keyword>
<proteinExistence type="predicted"/>